<dbReference type="Proteomes" id="UP000799436">
    <property type="component" value="Unassembled WGS sequence"/>
</dbReference>
<dbReference type="AlphaFoldDB" id="A0A6G1KUM1"/>
<gene>
    <name evidence="1" type="ORF">EJ03DRAFT_356073</name>
</gene>
<name>A0A6G1KUM1_9PEZI</name>
<sequence>MATSRFLGFGEVGFTFRVADGIALKRARIRGEETMKYENEIYDQLEALQDRSPFLLRSFLRFEDHNFMECMAGGTLEARIQRHQVRDPATGTVSVSSYEPTDLVHCWIAQVADAAAWKAS</sequence>
<proteinExistence type="predicted"/>
<dbReference type="EMBL" id="ML995940">
    <property type="protein sequence ID" value="KAF2764100.1"/>
    <property type="molecule type" value="Genomic_DNA"/>
</dbReference>
<evidence type="ECO:0008006" key="3">
    <source>
        <dbReference type="Google" id="ProtNLM"/>
    </source>
</evidence>
<protein>
    <recommendedName>
        <fullName evidence="3">Protein kinase domain-containing protein</fullName>
    </recommendedName>
</protein>
<evidence type="ECO:0000313" key="2">
    <source>
        <dbReference type="Proteomes" id="UP000799436"/>
    </source>
</evidence>
<organism evidence="1 2">
    <name type="scientific">Teratosphaeria nubilosa</name>
    <dbReference type="NCBI Taxonomy" id="161662"/>
    <lineage>
        <taxon>Eukaryota</taxon>
        <taxon>Fungi</taxon>
        <taxon>Dikarya</taxon>
        <taxon>Ascomycota</taxon>
        <taxon>Pezizomycotina</taxon>
        <taxon>Dothideomycetes</taxon>
        <taxon>Dothideomycetidae</taxon>
        <taxon>Mycosphaerellales</taxon>
        <taxon>Teratosphaeriaceae</taxon>
        <taxon>Teratosphaeria</taxon>
    </lineage>
</organism>
<keyword evidence="2" id="KW-1185">Reference proteome</keyword>
<evidence type="ECO:0000313" key="1">
    <source>
        <dbReference type="EMBL" id="KAF2764100.1"/>
    </source>
</evidence>
<accession>A0A6G1KUM1</accession>
<reference evidence="1" key="1">
    <citation type="journal article" date="2020" name="Stud. Mycol.">
        <title>101 Dothideomycetes genomes: a test case for predicting lifestyles and emergence of pathogens.</title>
        <authorList>
            <person name="Haridas S."/>
            <person name="Albert R."/>
            <person name="Binder M."/>
            <person name="Bloem J."/>
            <person name="Labutti K."/>
            <person name="Salamov A."/>
            <person name="Andreopoulos B."/>
            <person name="Baker S."/>
            <person name="Barry K."/>
            <person name="Bills G."/>
            <person name="Bluhm B."/>
            <person name="Cannon C."/>
            <person name="Castanera R."/>
            <person name="Culley D."/>
            <person name="Daum C."/>
            <person name="Ezra D."/>
            <person name="Gonzalez J."/>
            <person name="Henrissat B."/>
            <person name="Kuo A."/>
            <person name="Liang C."/>
            <person name="Lipzen A."/>
            <person name="Lutzoni F."/>
            <person name="Magnuson J."/>
            <person name="Mondo S."/>
            <person name="Nolan M."/>
            <person name="Ohm R."/>
            <person name="Pangilinan J."/>
            <person name="Park H.-J."/>
            <person name="Ramirez L."/>
            <person name="Alfaro M."/>
            <person name="Sun H."/>
            <person name="Tritt A."/>
            <person name="Yoshinaga Y."/>
            <person name="Zwiers L.-H."/>
            <person name="Turgeon B."/>
            <person name="Goodwin S."/>
            <person name="Spatafora J."/>
            <person name="Crous P."/>
            <person name="Grigoriev I."/>
        </authorList>
    </citation>
    <scope>NUCLEOTIDE SEQUENCE</scope>
    <source>
        <strain evidence="1">CBS 116005</strain>
    </source>
</reference>
<dbReference type="OrthoDB" id="4062651at2759"/>